<evidence type="ECO:0000256" key="1">
    <source>
        <dbReference type="ARBA" id="ARBA00022630"/>
    </source>
</evidence>
<evidence type="ECO:0000313" key="6">
    <source>
        <dbReference type="Proteomes" id="UP000285146"/>
    </source>
</evidence>
<feature type="domain" description="Glucose-methanol-choline oxidoreductase N-terminal" evidence="4">
    <location>
        <begin position="633"/>
        <end position="647"/>
    </location>
</feature>
<dbReference type="STRING" id="1230097.A0A423VCA5"/>
<reference evidence="5 6" key="1">
    <citation type="submission" date="2015-09" db="EMBL/GenBank/DDBJ databases">
        <title>Host preference determinants of Valsa canker pathogens revealed by comparative genomics.</title>
        <authorList>
            <person name="Yin Z."/>
            <person name="Huang L."/>
        </authorList>
    </citation>
    <scope>NUCLEOTIDE SEQUENCE [LARGE SCALE GENOMIC DNA]</scope>
    <source>
        <strain evidence="5 6">SXYLt</strain>
    </source>
</reference>
<dbReference type="PANTHER" id="PTHR47469:SF2">
    <property type="entry name" value="OS06G0597600 PROTEIN"/>
    <property type="match status" value="1"/>
</dbReference>
<name>A0A423VCA5_9PEZI</name>
<keyword evidence="2" id="KW-0274">FAD</keyword>
<accession>A0A423VCA5</accession>
<evidence type="ECO:0000313" key="5">
    <source>
        <dbReference type="EMBL" id="ROV88577.1"/>
    </source>
</evidence>
<dbReference type="OrthoDB" id="16820at2759"/>
<dbReference type="InterPro" id="IPR053212">
    <property type="entry name" value="DHP_3-monooxygenase"/>
</dbReference>
<dbReference type="Gene3D" id="3.30.560.10">
    <property type="entry name" value="Glucose Oxidase, domain 3"/>
    <property type="match status" value="1"/>
</dbReference>
<dbReference type="InParanoid" id="A0A423VCA5"/>
<dbReference type="PANTHER" id="PTHR47469">
    <property type="entry name" value="MONOOXYGENASE-LIKE"/>
    <property type="match status" value="1"/>
</dbReference>
<keyword evidence="3" id="KW-0560">Oxidoreductase</keyword>
<dbReference type="Pfam" id="PF00732">
    <property type="entry name" value="GMC_oxred_N"/>
    <property type="match status" value="1"/>
</dbReference>
<dbReference type="GO" id="GO:0071949">
    <property type="term" value="F:FAD binding"/>
    <property type="evidence" value="ECO:0007669"/>
    <property type="project" value="InterPro"/>
</dbReference>
<dbReference type="GO" id="GO:0016614">
    <property type="term" value="F:oxidoreductase activity, acting on CH-OH group of donors"/>
    <property type="evidence" value="ECO:0007669"/>
    <property type="project" value="InterPro"/>
</dbReference>
<protein>
    <recommendedName>
        <fullName evidence="4">Glucose-methanol-choline oxidoreductase N-terminal domain-containing protein</fullName>
    </recommendedName>
</protein>
<dbReference type="Pfam" id="PF01494">
    <property type="entry name" value="FAD_binding_3"/>
    <property type="match status" value="1"/>
</dbReference>
<dbReference type="InterPro" id="IPR000172">
    <property type="entry name" value="GMC_OxRdtase_N"/>
</dbReference>
<dbReference type="Proteomes" id="UP000285146">
    <property type="component" value="Unassembled WGS sequence"/>
</dbReference>
<dbReference type="InterPro" id="IPR054707">
    <property type="entry name" value="DhpH_subs-bd"/>
</dbReference>
<evidence type="ECO:0000259" key="4">
    <source>
        <dbReference type="PROSITE" id="PS00624"/>
    </source>
</evidence>
<gene>
    <name evidence="5" type="ORF">VPNG_10235</name>
</gene>
<dbReference type="AlphaFoldDB" id="A0A423VCA5"/>
<dbReference type="SUPFAM" id="SSF54373">
    <property type="entry name" value="FAD-linked reductases, C-terminal domain"/>
    <property type="match status" value="1"/>
</dbReference>
<dbReference type="InterPro" id="IPR002938">
    <property type="entry name" value="FAD-bd"/>
</dbReference>
<evidence type="ECO:0000256" key="2">
    <source>
        <dbReference type="ARBA" id="ARBA00022827"/>
    </source>
</evidence>
<dbReference type="Gene3D" id="3.50.50.60">
    <property type="entry name" value="FAD/NAD(P)-binding domain"/>
    <property type="match status" value="2"/>
</dbReference>
<sequence>MEKDRPVRADTLPKNVIVIGGSLSGLMHGIMLHRLGSTVRILERSPTDTPLSHMAGVCIGSDAQQFLKRFDAVSGIPLGLQAVYLQSLDQDNVIRPFLKINRIMTSWDTLYARLRANFDARSSECVPQAPAPVRLTGESVEIAKARAIYQVGAHVTDIEQLETGQLLVRYKDHADGGKDAQALADLVLGADGPNSIVRKIFLEPGEADRTYCGYVAWRGVVPEDQVSRETREVFRANITYSILKNGGGHVILYNIPGEGGSVEPGKRLLNFCWYTNVPTTSLDDIMTDANGERHHTQLGPGLVRPEIWEKQKGLAKTLFAPPYLEVIEKIDSPFLHQITDYCSPRASFAGGKVLLVGDAAALLRPHIAFSTNQAASHALLTEKLVKGELTTEQWEYQVSTAAYLHWRRSLWFGQFFQQPFYVSIGSAFLYWATAALARTAPGSSAINAAAILFPTPRDFETWKNLGNSGWTADDMVPYYRKFIKYNRPTPDTSQRMSLEYYMDPNLYGDNGPIAASFADGFGTLDSAFVDAFDSAGLGHQKKSDPFLGRLHGSFAPLTSINPETRERSYAAPGYFTDMAEKRQNVGLMTDTIVDKIILERSQSGSVEAKGVEVRTRDGDTVVIHGNEVILAAGALQSPVILERSGIGSRVLLEKYDVDVVVDNPGVGENLQDHVFAPVAFEVADGQITRDVVRDPAVVEAMVKQYTESRSGPLGDVPLTFAFLPPVDSSERLSTPVLEELISASIAQGRAEGSPSAVAQATELESLIADPQESVVYYAMLAGQSHVNPQGKTTLLEGNIQATVYAVAERACDLIKEDWAV</sequence>
<keyword evidence="6" id="KW-1185">Reference proteome</keyword>
<dbReference type="SUPFAM" id="SSF51905">
    <property type="entry name" value="FAD/NAD(P)-binding domain"/>
    <property type="match status" value="2"/>
</dbReference>
<evidence type="ECO:0000256" key="3">
    <source>
        <dbReference type="ARBA" id="ARBA00023002"/>
    </source>
</evidence>
<proteinExistence type="predicted"/>
<organism evidence="5 6">
    <name type="scientific">Cytospora leucostoma</name>
    <dbReference type="NCBI Taxonomy" id="1230097"/>
    <lineage>
        <taxon>Eukaryota</taxon>
        <taxon>Fungi</taxon>
        <taxon>Dikarya</taxon>
        <taxon>Ascomycota</taxon>
        <taxon>Pezizomycotina</taxon>
        <taxon>Sordariomycetes</taxon>
        <taxon>Sordariomycetidae</taxon>
        <taxon>Diaporthales</taxon>
        <taxon>Cytosporaceae</taxon>
        <taxon>Cytospora</taxon>
    </lineage>
</organism>
<keyword evidence="1" id="KW-0285">Flavoprotein</keyword>
<dbReference type="PROSITE" id="PS00624">
    <property type="entry name" value="GMC_OXRED_2"/>
    <property type="match status" value="1"/>
</dbReference>
<comment type="caution">
    <text evidence="5">The sequence shown here is derived from an EMBL/GenBank/DDBJ whole genome shotgun (WGS) entry which is preliminary data.</text>
</comment>
<dbReference type="Gene3D" id="3.30.9.60">
    <property type="match status" value="1"/>
</dbReference>
<dbReference type="PRINTS" id="PR00420">
    <property type="entry name" value="RNGMNOXGNASE"/>
</dbReference>
<dbReference type="InterPro" id="IPR036188">
    <property type="entry name" value="FAD/NAD-bd_sf"/>
</dbReference>
<dbReference type="Pfam" id="PF22607">
    <property type="entry name" value="FAD_binding-like"/>
    <property type="match status" value="1"/>
</dbReference>
<dbReference type="EMBL" id="LKEB01000116">
    <property type="protein sequence ID" value="ROV88577.1"/>
    <property type="molecule type" value="Genomic_DNA"/>
</dbReference>